<dbReference type="InterPro" id="IPR001812">
    <property type="entry name" value="Trypano_VSG_A_N_dom"/>
</dbReference>
<evidence type="ECO:0000256" key="8">
    <source>
        <dbReference type="SAM" id="SignalP"/>
    </source>
</evidence>
<comment type="subcellular location">
    <subcellularLocation>
        <location evidence="1">Cell membrane</location>
        <topology evidence="1">Lipid-anchor</topology>
        <topology evidence="1">GPI-anchor</topology>
    </subcellularLocation>
</comment>
<evidence type="ECO:0000256" key="5">
    <source>
        <dbReference type="ARBA" id="ARBA00023180"/>
    </source>
</evidence>
<evidence type="ECO:0000256" key="4">
    <source>
        <dbReference type="ARBA" id="ARBA00023136"/>
    </source>
</evidence>
<dbReference type="GO" id="GO:0098552">
    <property type="term" value="C:side of membrane"/>
    <property type="evidence" value="ECO:0007669"/>
    <property type="project" value="UniProtKB-KW"/>
</dbReference>
<evidence type="ECO:0000313" key="10">
    <source>
        <dbReference type="EMBL" id="AGH60237.1"/>
    </source>
</evidence>
<dbReference type="VEuPathDB" id="TriTrypDB:Tb427_000130300"/>
<keyword evidence="3" id="KW-0336">GPI-anchor</keyword>
<keyword evidence="8" id="KW-0732">Signal</keyword>
<organism evidence="10">
    <name type="scientific">Trypanosoma brucei</name>
    <dbReference type="NCBI Taxonomy" id="5691"/>
    <lineage>
        <taxon>Eukaryota</taxon>
        <taxon>Discoba</taxon>
        <taxon>Euglenozoa</taxon>
        <taxon>Kinetoplastea</taxon>
        <taxon>Metakinetoplastina</taxon>
        <taxon>Trypanosomatida</taxon>
        <taxon>Trypanosomatidae</taxon>
        <taxon>Trypanosoma</taxon>
    </lineage>
</organism>
<reference evidence="10" key="2">
    <citation type="journal article" date="2014" name="Mol. Biochem. Parasitol.">
        <title>Capturing the variant surface glycoprotein repertoire (the VSGnome) of Trypanosoma brucei Lister 427.</title>
        <authorList>
            <person name="Cross G.A."/>
            <person name="Kim H.S."/>
            <person name="Wickstead B."/>
        </authorList>
    </citation>
    <scope>NUCLEOTIDE SEQUENCE</scope>
    <source>
        <strain evidence="10">Lister 427</strain>
    </source>
</reference>
<evidence type="ECO:0000256" key="3">
    <source>
        <dbReference type="ARBA" id="ARBA00022622"/>
    </source>
</evidence>
<keyword evidence="5" id="KW-0325">Glycoprotein</keyword>
<evidence type="ECO:0000259" key="9">
    <source>
        <dbReference type="Pfam" id="PF00913"/>
    </source>
</evidence>
<dbReference type="Pfam" id="PF00913">
    <property type="entry name" value="Trypan_glycop"/>
    <property type="match status" value="1"/>
</dbReference>
<keyword evidence="2" id="KW-1003">Cell membrane</keyword>
<dbReference type="Gene3D" id="3.90.150.10">
    <property type="entry name" value="Variant Surface Glycoprotein, subunit A domain 1"/>
    <property type="match status" value="1"/>
</dbReference>
<dbReference type="SUPFAM" id="SSF58087">
    <property type="entry name" value="Variant surface glycoprotein (N-terminal domain)"/>
    <property type="match status" value="1"/>
</dbReference>
<reference evidence="10" key="1">
    <citation type="submission" date="2013-02" db="EMBL/GenBank/DDBJ databases">
        <authorList>
            <person name="Cross G.A.M."/>
            <person name="Kim H.-S."/>
            <person name="Wickstead B."/>
        </authorList>
    </citation>
    <scope>NUCLEOTIDE SEQUENCE</scope>
    <source>
        <strain evidence="10">Lister 427</strain>
    </source>
</reference>
<evidence type="ECO:0000256" key="1">
    <source>
        <dbReference type="ARBA" id="ARBA00004609"/>
    </source>
</evidence>
<evidence type="ECO:0000256" key="7">
    <source>
        <dbReference type="SAM" id="MobiDB-lite"/>
    </source>
</evidence>
<dbReference type="Gene3D" id="1.10.470.10">
    <property type="entry name" value="Variant Surface Glycoprotein, subunit A, domain 2"/>
    <property type="match status" value="1"/>
</dbReference>
<dbReference type="AlphaFoldDB" id="M4SZW9"/>
<proteinExistence type="predicted"/>
<name>M4SZW9_9TRYP</name>
<feature type="chain" id="PRO_5004058109" evidence="8">
    <location>
        <begin position="29"/>
        <end position="437"/>
    </location>
</feature>
<evidence type="ECO:0000256" key="6">
    <source>
        <dbReference type="ARBA" id="ARBA00023288"/>
    </source>
</evidence>
<evidence type="ECO:0000256" key="2">
    <source>
        <dbReference type="ARBA" id="ARBA00022475"/>
    </source>
</evidence>
<feature type="domain" description="Trypanosome variant surface glycoprotein A-type N-terminal" evidence="9">
    <location>
        <begin position="18"/>
        <end position="380"/>
    </location>
</feature>
<feature type="region of interest" description="Disordered" evidence="7">
    <location>
        <begin position="404"/>
        <end position="437"/>
    </location>
</feature>
<dbReference type="GO" id="GO:0005886">
    <property type="term" value="C:plasma membrane"/>
    <property type="evidence" value="ECO:0007669"/>
    <property type="project" value="UniProtKB-SubCell"/>
</dbReference>
<accession>M4SZW9</accession>
<feature type="signal peptide" evidence="8">
    <location>
        <begin position="1"/>
        <end position="28"/>
    </location>
</feature>
<keyword evidence="4" id="KW-0472">Membrane</keyword>
<dbReference type="EMBL" id="KC612806">
    <property type="protein sequence ID" value="AGH60237.1"/>
    <property type="molecule type" value="Genomic_DNA"/>
</dbReference>
<sequence>MATQLSTVRLLLYIATMLLLQTARQSGAAKEALKWSELTKLCKLANFLRKIPADAMHKLNEQTTALQAAHHAKLAAATAAQAQTDHQLSMIAAATAAAADKCVEEANAQARNIQEKAIKAVALAALQTGRISEFVHLLKSMSAGGATTGFCLTADGTIALTDTKFDDIDCATLTPTLDAEALQYAAQKFTDTGFALVTTGNAKGAGAGNKCIFLHKAATASANAADVFQTTGPHLLAGTLLSVTAHTTTIEATITALDNIAKAGKVATPKQPYDHLYNAVAEFKDTIKHSCGLDEAGVIEGLVNDGSVATQLANMIKTAKPDLPEGEDAKQAEAILAAIAARDNNRAKNIREKILNTKIENVKNGNRVETVISEISSAAERRTGYLLGHNKTRIQLAELSKQLTAARQQKEKSDAPKTQETDESCEKKGTGAECKDG</sequence>
<protein>
    <submittedName>
        <fullName evidence="10">Variant surface glycoprotein 1304</fullName>
    </submittedName>
</protein>
<keyword evidence="6" id="KW-0449">Lipoprotein</keyword>
<feature type="compositionally biased region" description="Basic and acidic residues" evidence="7">
    <location>
        <begin position="408"/>
        <end position="437"/>
    </location>
</feature>
<dbReference type="VEuPathDB" id="TriTrypDB:Tb927.11.18480"/>
<dbReference type="GO" id="GO:0042783">
    <property type="term" value="P:symbiont-mediated evasion of host immune response"/>
    <property type="evidence" value="ECO:0007669"/>
    <property type="project" value="InterPro"/>
</dbReference>